<dbReference type="CDD" id="cd14654">
    <property type="entry name" value="ZIP_Gal4"/>
    <property type="match status" value="1"/>
</dbReference>
<feature type="compositionally biased region" description="Low complexity" evidence="11">
    <location>
        <begin position="381"/>
        <end position="396"/>
    </location>
</feature>
<evidence type="ECO:0000259" key="12">
    <source>
        <dbReference type="PROSITE" id="PS50048"/>
    </source>
</evidence>
<evidence type="ECO:0000256" key="1">
    <source>
        <dbReference type="ARBA" id="ARBA00004123"/>
    </source>
</evidence>
<comment type="subcellular location">
    <subcellularLocation>
        <location evidence="1">Nucleus</location>
    </subcellularLocation>
</comment>
<dbReference type="GO" id="GO:0005634">
    <property type="term" value="C:nucleus"/>
    <property type="evidence" value="ECO:0007669"/>
    <property type="project" value="UniProtKB-SubCell"/>
</dbReference>
<keyword evidence="2" id="KW-0479">Metal-binding</keyword>
<dbReference type="GO" id="GO:0006351">
    <property type="term" value="P:DNA-templated transcription"/>
    <property type="evidence" value="ECO:0007669"/>
    <property type="project" value="InterPro"/>
</dbReference>
<dbReference type="Gene3D" id="4.10.240.10">
    <property type="entry name" value="Zn(2)-C6 fungal-type DNA-binding domain"/>
    <property type="match status" value="1"/>
</dbReference>
<dbReference type="GO" id="GO:0000978">
    <property type="term" value="F:RNA polymerase II cis-regulatory region sequence-specific DNA binding"/>
    <property type="evidence" value="ECO:0007669"/>
    <property type="project" value="TreeGrafter"/>
</dbReference>
<keyword evidence="3" id="KW-0862">Zinc</keyword>
<dbReference type="Pfam" id="PF04082">
    <property type="entry name" value="Fungal_trans"/>
    <property type="match status" value="1"/>
</dbReference>
<dbReference type="InterPro" id="IPR007219">
    <property type="entry name" value="XnlR_reg_dom"/>
</dbReference>
<dbReference type="CDD" id="cd12148">
    <property type="entry name" value="fungal_TF_MHR"/>
    <property type="match status" value="1"/>
</dbReference>
<keyword evidence="10" id="KW-0119">Carbohydrate metabolism</keyword>
<feature type="region of interest" description="Disordered" evidence="11">
    <location>
        <begin position="1"/>
        <end position="90"/>
    </location>
</feature>
<evidence type="ECO:0000256" key="5">
    <source>
        <dbReference type="ARBA" id="ARBA00023125"/>
    </source>
</evidence>
<proteinExistence type="predicted"/>
<dbReference type="InterPro" id="IPR005600">
    <property type="entry name" value="Gal4_dimer_dom"/>
</dbReference>
<sequence length="899" mass="99273">MRKYKVVKDVSGSRSGSGGPTGGGSGSSGGDLVYAKVESRRGDSQMRREPGIPELDEMKKENERSEHGSRNGSQNAKEGSAGESGDNSMHRACDACRKRKLKCSKTLPKCDTCLKNKWECTYSPRVARSPLTRAHLTAMENRVVELEQFLQQLLPGWDIDKLLQQKDVYRVRELLVGGSTGATTAVGPGTSIPFNQAQQTPGFQLQAPLATTGATQGPPQGTLRQNQQFTSMGQRGAGTGSGAAIATSTSSSGMYPVMGNFSGSSMPPVTATFFQWYESENTIDNSYFSKDSIRHWLNQLLTSENIMHIPAKRINDTLQQANVNNQRSPVIINNDISHHTSDVRAAAAAAAAAGAAGAGASQSRANIPLITGSTGTGPAVSSNSGTGPSSDSTTASNTSGKNAMSAMDIPDPTFLTKRETTSSYIDAFFKHYHPFYPFIDEDRFFAQYNDQIQPPNMEIWQILLNTVLTLGAWCLNSNGTHDTFYFENALSYLSATVFQTGTIDLTCALLLLTHYVYKIQKPNTAWTFLGLCSHMATSLGLHRELPNLSLQAQQIRRTIWWSIYCTECDLTVETGRPSQLPNLQSIDAILPVSSAGLNEPSIYSSIIQESQWSKIVQQVLTENAYQHSAADCLVWFDSIQEFVNTRPIPSTEAELKALDETQLAWLPLANFRPYWIFHCSLIALFTRFFQREPSNDSNVARCKELCLQLSSRNILSLLTFVRTYRLNSLSCWYATHYLIRSSLVPLYFTAQVSPQHPFWESVKTQMIAAHEAMEALSQQSPLALQFDKILNKNCAELLQREGINNKNQVLPPTPSLQSTSFSDLLSLWSTNTDDAPMNGAPSQQSTTITDSLLQSSTTQMRPNQSGWQEINTFLNPSTQHLFNTTTMDDVYNYIFDNEE</sequence>
<evidence type="ECO:0000256" key="4">
    <source>
        <dbReference type="ARBA" id="ARBA00023015"/>
    </source>
</evidence>
<feature type="compositionally biased region" description="Basic and acidic residues" evidence="11">
    <location>
        <begin position="37"/>
        <end position="69"/>
    </location>
</feature>
<evidence type="ECO:0000256" key="7">
    <source>
        <dbReference type="ARBA" id="ARBA00023159"/>
    </source>
</evidence>
<dbReference type="PANTHER" id="PTHR47424">
    <property type="entry name" value="REGULATORY PROTEIN GAL4"/>
    <property type="match status" value="1"/>
</dbReference>
<dbReference type="VEuPathDB" id="FungiDB:KLMA_50330"/>
<keyword evidence="9" id="KW-0539">Nucleus</keyword>
<dbReference type="InterPro" id="IPR051127">
    <property type="entry name" value="Fungal_SecMet_Regulators"/>
</dbReference>
<dbReference type="PANTHER" id="PTHR47424:SF3">
    <property type="entry name" value="REGULATORY PROTEIN GAL4"/>
    <property type="match status" value="1"/>
</dbReference>
<accession>M4YCE1</accession>
<dbReference type="InterPro" id="IPR036864">
    <property type="entry name" value="Zn2-C6_fun-type_DNA-bd_sf"/>
</dbReference>
<dbReference type="InterPro" id="IPR001138">
    <property type="entry name" value="Zn2Cys6_DnaBD"/>
</dbReference>
<dbReference type="GO" id="GO:0008270">
    <property type="term" value="F:zinc ion binding"/>
    <property type="evidence" value="ECO:0007669"/>
    <property type="project" value="InterPro"/>
</dbReference>
<feature type="compositionally biased region" description="Gly residues" evidence="11">
    <location>
        <begin position="15"/>
        <end position="29"/>
    </location>
</feature>
<dbReference type="PROSITE" id="PS00463">
    <property type="entry name" value="ZN2_CY6_FUNGAL_1"/>
    <property type="match status" value="1"/>
</dbReference>
<name>M4YCE1_KLUMA</name>
<dbReference type="Gene3D" id="1.20.5.170">
    <property type="match status" value="1"/>
</dbReference>
<evidence type="ECO:0000256" key="6">
    <source>
        <dbReference type="ARBA" id="ARBA00023144"/>
    </source>
</evidence>
<evidence type="ECO:0000256" key="3">
    <source>
        <dbReference type="ARBA" id="ARBA00022833"/>
    </source>
</evidence>
<organism evidence="13">
    <name type="scientific">Kluyveromyces marxianus</name>
    <name type="common">Yeast</name>
    <name type="synonym">Candida kefyr</name>
    <dbReference type="NCBI Taxonomy" id="4911"/>
    <lineage>
        <taxon>Eukaryota</taxon>
        <taxon>Fungi</taxon>
        <taxon>Dikarya</taxon>
        <taxon>Ascomycota</taxon>
        <taxon>Saccharomycotina</taxon>
        <taxon>Saccharomycetes</taxon>
        <taxon>Saccharomycetales</taxon>
        <taxon>Saccharomycetaceae</taxon>
        <taxon>Kluyveromyces</taxon>
    </lineage>
</organism>
<keyword evidence="6" id="KW-0299">Galactose metabolism</keyword>
<protein>
    <submittedName>
        <fullName evidence="13">Lactose regularity protein</fullName>
    </submittedName>
</protein>
<dbReference type="AlphaFoldDB" id="M4YCE1"/>
<dbReference type="SMART" id="SM00066">
    <property type="entry name" value="GAL4"/>
    <property type="match status" value="1"/>
</dbReference>
<keyword evidence="4" id="KW-0805">Transcription regulation</keyword>
<evidence type="ECO:0000256" key="11">
    <source>
        <dbReference type="SAM" id="MobiDB-lite"/>
    </source>
</evidence>
<dbReference type="Pfam" id="PF03902">
    <property type="entry name" value="Gal4_dimer"/>
    <property type="match status" value="1"/>
</dbReference>
<reference evidence="13" key="1">
    <citation type="submission" date="2013-01" db="EMBL/GenBank/DDBJ databases">
        <title>Cloning, characterization and disruption of Lac9 gene from Kluyveromyces marxianus KM.</title>
        <authorList>
            <person name="Abdollahi Mamoudan S."/>
            <person name="Raoufi Z."/>
            <person name="Chi Z."/>
            <person name="Chi Z."/>
        </authorList>
    </citation>
    <scope>NUCLEOTIDE SEQUENCE</scope>
    <source>
        <strain evidence="13">KM</strain>
    </source>
</reference>
<gene>
    <name evidence="13" type="primary">lac9</name>
</gene>
<dbReference type="CDD" id="cd00067">
    <property type="entry name" value="GAL4"/>
    <property type="match status" value="1"/>
</dbReference>
<dbReference type="SMR" id="M4YCE1"/>
<dbReference type="PROSITE" id="PS50048">
    <property type="entry name" value="ZN2_CY6_FUNGAL_2"/>
    <property type="match status" value="1"/>
</dbReference>
<evidence type="ECO:0000256" key="2">
    <source>
        <dbReference type="ARBA" id="ARBA00022723"/>
    </source>
</evidence>
<dbReference type="GO" id="GO:0006012">
    <property type="term" value="P:galactose metabolic process"/>
    <property type="evidence" value="ECO:0007669"/>
    <property type="project" value="UniProtKB-KW"/>
</dbReference>
<dbReference type="GO" id="GO:0000435">
    <property type="term" value="P:positive regulation of transcription from RNA polymerase II promoter by galactose"/>
    <property type="evidence" value="ECO:0007669"/>
    <property type="project" value="TreeGrafter"/>
</dbReference>
<keyword evidence="7" id="KW-0010">Activator</keyword>
<dbReference type="GO" id="GO:0000981">
    <property type="term" value="F:DNA-binding transcription factor activity, RNA polymerase II-specific"/>
    <property type="evidence" value="ECO:0007669"/>
    <property type="project" value="InterPro"/>
</dbReference>
<evidence type="ECO:0000313" key="13">
    <source>
        <dbReference type="EMBL" id="AGI44410.1"/>
    </source>
</evidence>
<evidence type="ECO:0000256" key="10">
    <source>
        <dbReference type="ARBA" id="ARBA00023277"/>
    </source>
</evidence>
<keyword evidence="5" id="KW-0238">DNA-binding</keyword>
<evidence type="ECO:0000256" key="9">
    <source>
        <dbReference type="ARBA" id="ARBA00023242"/>
    </source>
</evidence>
<dbReference type="Pfam" id="PF00172">
    <property type="entry name" value="Zn_clus"/>
    <property type="match status" value="1"/>
</dbReference>
<feature type="region of interest" description="Disordered" evidence="11">
    <location>
        <begin position="369"/>
        <end position="407"/>
    </location>
</feature>
<dbReference type="EMBL" id="KC441956">
    <property type="protein sequence ID" value="AGI44410.1"/>
    <property type="molecule type" value="Genomic_DNA"/>
</dbReference>
<dbReference type="SMART" id="SM00906">
    <property type="entry name" value="Fungal_trans"/>
    <property type="match status" value="1"/>
</dbReference>
<evidence type="ECO:0000256" key="8">
    <source>
        <dbReference type="ARBA" id="ARBA00023163"/>
    </source>
</evidence>
<keyword evidence="8" id="KW-0804">Transcription</keyword>
<dbReference type="FunFam" id="4.10.240.10:FF:000009">
    <property type="entry name" value="C6 transcription factor (Gal4)"/>
    <property type="match status" value="1"/>
</dbReference>
<feature type="domain" description="Zn(2)-C6 fungal-type" evidence="12">
    <location>
        <begin position="92"/>
        <end position="122"/>
    </location>
</feature>
<dbReference type="SUPFAM" id="SSF57701">
    <property type="entry name" value="Zn2/Cys6 DNA-binding domain"/>
    <property type="match status" value="1"/>
</dbReference>